<feature type="domain" description="C2H2-type" evidence="7">
    <location>
        <begin position="399"/>
        <end position="427"/>
    </location>
</feature>
<dbReference type="Proteomes" id="UP001652740">
    <property type="component" value="Unplaced"/>
</dbReference>
<dbReference type="Gene3D" id="3.30.160.60">
    <property type="entry name" value="Classic Zinc Finger"/>
    <property type="match status" value="6"/>
</dbReference>
<evidence type="ECO:0000259" key="7">
    <source>
        <dbReference type="PROSITE" id="PS50157"/>
    </source>
</evidence>
<dbReference type="InterPro" id="IPR036236">
    <property type="entry name" value="Znf_C2H2_sf"/>
</dbReference>
<keyword evidence="1 6" id="KW-0479">Metal-binding</keyword>
<evidence type="ECO:0000256" key="2">
    <source>
        <dbReference type="ARBA" id="ARBA00022737"/>
    </source>
</evidence>
<accession>A0A6J3BNE9</accession>
<keyword evidence="9" id="KW-1185">Reference proteome</keyword>
<sequence>MSSAMDNIQIRACRVCLNTECPDNISLEAGSAWLRMYEYCFGIPINDNDRSRRLCSHCANNMKKFAKFKRKCLKSHRLWKSLMSEKSKCKKSAMKIEVKLEIIKNRLKKEKDEFYEVPSTDLPEVKDQGNFIENNFVSIQVKNENDSETIYNDDHFDAVSTKNEDDNHFDTVETKNDNDDVNIHNKVKVEKLKVVSKKNNTEKKLKRNFNNTLQCEVCKKIYKHKQSFFKHTQKGTCKPKKKIPDNDLPICPIFYCGICDMTSSESDLISKHIEEHRSLNDLSCKMCEFKGRDFADMVTHRFSHHPKEFKTIYSCHVCGRRSPAPLPLQFHYRSAHLKKNGGMCTVCNKIFRVYKLWRNHERLHKEETNKYICDHCGKECLFRHEIKIHLASHFNIRTFICDTCGKRFKQLRGLKHHMASAHVTNPIKCTHCNKTFKHKFSLESHMKLLGGDKPFKCEVCSKCFSSTWYLKSHMFWHTGERPFPCELCGKRFKAKCQLTVHLRRHMGNLPYKCSHCSKCFTTTTQRRVHESVHTGIRRHKCPYCEKSYHCKKVMRVHCKTHHNIEVDSSDEKRESSEVVDNKVK</sequence>
<feature type="domain" description="ZAD" evidence="8">
    <location>
        <begin position="11"/>
        <end position="82"/>
    </location>
</feature>
<dbReference type="GO" id="GO:0008270">
    <property type="term" value="F:zinc ion binding"/>
    <property type="evidence" value="ECO:0007669"/>
    <property type="project" value="UniProtKB-UniRule"/>
</dbReference>
<protein>
    <submittedName>
        <fullName evidence="10">Zinc finger protein 567-like</fullName>
    </submittedName>
</protein>
<dbReference type="SMART" id="SM00868">
    <property type="entry name" value="zf-AD"/>
    <property type="match status" value="2"/>
</dbReference>
<dbReference type="GeneID" id="113520009"/>
<dbReference type="KEGG" id="gmw:113520009"/>
<dbReference type="Pfam" id="PF07776">
    <property type="entry name" value="zf-AD"/>
    <property type="match status" value="1"/>
</dbReference>
<feature type="domain" description="C2H2-type" evidence="7">
    <location>
        <begin position="511"/>
        <end position="538"/>
    </location>
</feature>
<dbReference type="InParanoid" id="A0A6J3BNE9"/>
<keyword evidence="2" id="KW-0677">Repeat</keyword>
<dbReference type="SUPFAM" id="SSF57716">
    <property type="entry name" value="Glucocorticoid receptor-like (DNA-binding domain)"/>
    <property type="match status" value="1"/>
</dbReference>
<dbReference type="SUPFAM" id="SSF57667">
    <property type="entry name" value="beta-beta-alpha zinc fingers"/>
    <property type="match status" value="5"/>
</dbReference>
<evidence type="ECO:0000259" key="8">
    <source>
        <dbReference type="PROSITE" id="PS51915"/>
    </source>
</evidence>
<feature type="domain" description="C2H2-type" evidence="7">
    <location>
        <begin position="342"/>
        <end position="369"/>
    </location>
</feature>
<dbReference type="AlphaFoldDB" id="A0A6J3BNE9"/>
<feature type="binding site" evidence="6">
    <location>
        <position position="13"/>
    </location>
    <ligand>
        <name>Zn(2+)</name>
        <dbReference type="ChEBI" id="CHEBI:29105"/>
    </ligand>
</feature>
<evidence type="ECO:0000256" key="1">
    <source>
        <dbReference type="ARBA" id="ARBA00022723"/>
    </source>
</evidence>
<feature type="domain" description="C2H2-type" evidence="7">
    <location>
        <begin position="371"/>
        <end position="398"/>
    </location>
</feature>
<evidence type="ECO:0000256" key="4">
    <source>
        <dbReference type="ARBA" id="ARBA00022833"/>
    </source>
</evidence>
<dbReference type="PROSITE" id="PS50157">
    <property type="entry name" value="ZINC_FINGER_C2H2_2"/>
    <property type="match status" value="7"/>
</dbReference>
<feature type="binding site" evidence="6">
    <location>
        <position position="55"/>
    </location>
    <ligand>
        <name>Zn(2+)</name>
        <dbReference type="ChEBI" id="CHEBI:29105"/>
    </ligand>
</feature>
<reference evidence="10" key="1">
    <citation type="submission" date="2025-08" db="UniProtKB">
        <authorList>
            <consortium name="RefSeq"/>
        </authorList>
    </citation>
    <scope>IDENTIFICATION</scope>
    <source>
        <tissue evidence="10">Whole larvae</tissue>
    </source>
</reference>
<feature type="binding site" evidence="6">
    <location>
        <position position="16"/>
    </location>
    <ligand>
        <name>Zn(2+)</name>
        <dbReference type="ChEBI" id="CHEBI:29105"/>
    </ligand>
</feature>
<dbReference type="InterPro" id="IPR012934">
    <property type="entry name" value="Znf_AD"/>
</dbReference>
<keyword evidence="3 5" id="KW-0863">Zinc-finger</keyword>
<keyword evidence="4 6" id="KW-0862">Zinc</keyword>
<evidence type="ECO:0000256" key="5">
    <source>
        <dbReference type="PROSITE-ProRule" id="PRU00042"/>
    </source>
</evidence>
<dbReference type="SMART" id="SM00355">
    <property type="entry name" value="ZnF_C2H2"/>
    <property type="match status" value="12"/>
</dbReference>
<dbReference type="PANTHER" id="PTHR24379:SF121">
    <property type="entry name" value="C2H2-TYPE DOMAIN-CONTAINING PROTEIN"/>
    <property type="match status" value="1"/>
</dbReference>
<evidence type="ECO:0000313" key="10">
    <source>
        <dbReference type="RefSeq" id="XP_031762838.2"/>
    </source>
</evidence>
<proteinExistence type="predicted"/>
<dbReference type="RefSeq" id="XP_031762838.2">
    <property type="nucleotide sequence ID" value="XM_031906978.2"/>
</dbReference>
<gene>
    <name evidence="10" type="primary">LOC113520009</name>
</gene>
<organism evidence="9 10">
    <name type="scientific">Galleria mellonella</name>
    <name type="common">Greater wax moth</name>
    <dbReference type="NCBI Taxonomy" id="7137"/>
    <lineage>
        <taxon>Eukaryota</taxon>
        <taxon>Metazoa</taxon>
        <taxon>Ecdysozoa</taxon>
        <taxon>Arthropoda</taxon>
        <taxon>Hexapoda</taxon>
        <taxon>Insecta</taxon>
        <taxon>Pterygota</taxon>
        <taxon>Neoptera</taxon>
        <taxon>Endopterygota</taxon>
        <taxon>Lepidoptera</taxon>
        <taxon>Glossata</taxon>
        <taxon>Ditrysia</taxon>
        <taxon>Pyraloidea</taxon>
        <taxon>Pyralidae</taxon>
        <taxon>Galleriinae</taxon>
        <taxon>Galleria</taxon>
    </lineage>
</organism>
<dbReference type="GO" id="GO:0000977">
    <property type="term" value="F:RNA polymerase II transcription regulatory region sequence-specific DNA binding"/>
    <property type="evidence" value="ECO:0007669"/>
    <property type="project" value="TreeGrafter"/>
</dbReference>
<dbReference type="PROSITE" id="PS00028">
    <property type="entry name" value="ZINC_FINGER_C2H2_1"/>
    <property type="match status" value="5"/>
</dbReference>
<feature type="domain" description="C2H2-type" evidence="7">
    <location>
        <begin position="427"/>
        <end position="454"/>
    </location>
</feature>
<evidence type="ECO:0000313" key="9">
    <source>
        <dbReference type="Proteomes" id="UP001652740"/>
    </source>
</evidence>
<dbReference type="GO" id="GO:0005634">
    <property type="term" value="C:nucleus"/>
    <property type="evidence" value="ECO:0007669"/>
    <property type="project" value="InterPro"/>
</dbReference>
<dbReference type="InterPro" id="IPR013087">
    <property type="entry name" value="Znf_C2H2_type"/>
</dbReference>
<feature type="domain" description="C2H2-type" evidence="7">
    <location>
        <begin position="455"/>
        <end position="482"/>
    </location>
</feature>
<evidence type="ECO:0000256" key="6">
    <source>
        <dbReference type="PROSITE-ProRule" id="PRU01263"/>
    </source>
</evidence>
<evidence type="ECO:0000256" key="3">
    <source>
        <dbReference type="ARBA" id="ARBA00022771"/>
    </source>
</evidence>
<feature type="binding site" evidence="6">
    <location>
        <position position="58"/>
    </location>
    <ligand>
        <name>Zn(2+)</name>
        <dbReference type="ChEBI" id="CHEBI:29105"/>
    </ligand>
</feature>
<dbReference type="GO" id="GO:0000981">
    <property type="term" value="F:DNA-binding transcription factor activity, RNA polymerase II-specific"/>
    <property type="evidence" value="ECO:0007669"/>
    <property type="project" value="TreeGrafter"/>
</dbReference>
<dbReference type="Pfam" id="PF00096">
    <property type="entry name" value="zf-C2H2"/>
    <property type="match status" value="4"/>
</dbReference>
<dbReference type="PROSITE" id="PS51915">
    <property type="entry name" value="ZAD"/>
    <property type="match status" value="1"/>
</dbReference>
<name>A0A6J3BNE9_GALME</name>
<dbReference type="PANTHER" id="PTHR24379">
    <property type="entry name" value="KRAB AND ZINC FINGER DOMAIN-CONTAINING"/>
    <property type="match status" value="1"/>
</dbReference>
<feature type="domain" description="C2H2-type" evidence="7">
    <location>
        <begin position="483"/>
        <end position="510"/>
    </location>
</feature>